<keyword evidence="2" id="KW-1185">Reference proteome</keyword>
<accession>A0ABT9YGP8</accession>
<evidence type="ECO:0000313" key="1">
    <source>
        <dbReference type="EMBL" id="MDQ0206861.1"/>
    </source>
</evidence>
<dbReference type="RefSeq" id="WP_306981699.1">
    <property type="nucleotide sequence ID" value="NZ_JAUSUA010000002.1"/>
</dbReference>
<proteinExistence type="predicted"/>
<organism evidence="1 2">
    <name type="scientific">Alkalicoccobacillus murimartini</name>
    <dbReference type="NCBI Taxonomy" id="171685"/>
    <lineage>
        <taxon>Bacteria</taxon>
        <taxon>Bacillati</taxon>
        <taxon>Bacillota</taxon>
        <taxon>Bacilli</taxon>
        <taxon>Bacillales</taxon>
        <taxon>Bacillaceae</taxon>
        <taxon>Alkalicoccobacillus</taxon>
    </lineage>
</organism>
<protein>
    <submittedName>
        <fullName evidence="1">Uncharacterized protein</fullName>
    </submittedName>
</protein>
<gene>
    <name evidence="1" type="ORF">J2S05_001660</name>
</gene>
<sequence>MNKIIGTSSTGKKAELIQEESRDDLLLLNGALFWPQNFTWEKVNTQMVDDMDLECAQDKDKKDAEELILRKVWRLEDGSLLFAEVADRGGY</sequence>
<reference evidence="1 2" key="1">
    <citation type="submission" date="2023-07" db="EMBL/GenBank/DDBJ databases">
        <title>Genomic Encyclopedia of Type Strains, Phase IV (KMG-IV): sequencing the most valuable type-strain genomes for metagenomic binning, comparative biology and taxonomic classification.</title>
        <authorList>
            <person name="Goeker M."/>
        </authorList>
    </citation>
    <scope>NUCLEOTIDE SEQUENCE [LARGE SCALE GENOMIC DNA]</scope>
    <source>
        <strain evidence="1 2">DSM 19154</strain>
    </source>
</reference>
<dbReference type="EMBL" id="JAUSUA010000002">
    <property type="protein sequence ID" value="MDQ0206861.1"/>
    <property type="molecule type" value="Genomic_DNA"/>
</dbReference>
<dbReference type="Proteomes" id="UP001225034">
    <property type="component" value="Unassembled WGS sequence"/>
</dbReference>
<comment type="caution">
    <text evidence="1">The sequence shown here is derived from an EMBL/GenBank/DDBJ whole genome shotgun (WGS) entry which is preliminary data.</text>
</comment>
<name>A0ABT9YGP8_9BACI</name>
<evidence type="ECO:0000313" key="2">
    <source>
        <dbReference type="Proteomes" id="UP001225034"/>
    </source>
</evidence>